<accession>A0ABS6Q4E5</accession>
<reference evidence="2" key="1">
    <citation type="submission" date="2021-06" db="EMBL/GenBank/DDBJ databases">
        <title>Updating the genus Pseudomonas: Description of 43 new species and partition of the Pseudomonas putida group.</title>
        <authorList>
            <person name="Girard L."/>
            <person name="Lood C."/>
            <person name="Vandamme P."/>
            <person name="Rokni-Zadeh H."/>
            <person name="Van Noort V."/>
            <person name="Hofte M."/>
            <person name="Lavigne R."/>
            <person name="De Mot R."/>
        </authorList>
    </citation>
    <scope>NUCLEOTIDE SEQUENCE</scope>
    <source>
        <strain evidence="2">SWRI79</strain>
    </source>
</reference>
<evidence type="ECO:0000256" key="1">
    <source>
        <dbReference type="SAM" id="MobiDB-lite"/>
    </source>
</evidence>
<organism evidence="2 3">
    <name type="scientific">Pseudomonas farris</name>
    <dbReference type="NCBI Taxonomy" id="2841207"/>
    <lineage>
        <taxon>Bacteria</taxon>
        <taxon>Pseudomonadati</taxon>
        <taxon>Pseudomonadota</taxon>
        <taxon>Gammaproteobacteria</taxon>
        <taxon>Pseudomonadales</taxon>
        <taxon>Pseudomonadaceae</taxon>
        <taxon>Pseudomonas</taxon>
    </lineage>
</organism>
<name>A0ABS6Q4E5_9PSED</name>
<keyword evidence="3" id="KW-1185">Reference proteome</keyword>
<feature type="compositionally biased region" description="Polar residues" evidence="1">
    <location>
        <begin position="223"/>
        <end position="238"/>
    </location>
</feature>
<feature type="region of interest" description="Disordered" evidence="1">
    <location>
        <begin position="217"/>
        <end position="239"/>
    </location>
</feature>
<comment type="caution">
    <text evidence="2">The sequence shown here is derived from an EMBL/GenBank/DDBJ whole genome shotgun (WGS) entry which is preliminary data.</text>
</comment>
<proteinExistence type="predicted"/>
<evidence type="ECO:0000313" key="3">
    <source>
        <dbReference type="Proteomes" id="UP000886900"/>
    </source>
</evidence>
<protein>
    <submittedName>
        <fullName evidence="2">Uncharacterized protein</fullName>
    </submittedName>
</protein>
<evidence type="ECO:0000313" key="2">
    <source>
        <dbReference type="EMBL" id="MBV4467237.1"/>
    </source>
</evidence>
<dbReference type="Proteomes" id="UP000886900">
    <property type="component" value="Unassembled WGS sequence"/>
</dbReference>
<sequence>MGKDYELGVAEMGTDASGREPVVNVPPADANEQAQAIAEHWRGAWSDLSRTEAVVAQGPSFVLWRFEKNGFESPGTFFPAEAIDQTIPHAGMREALREHLAETNHASHLVAVIVLKGGVGAAMSVIPKTAICKSQAWFEMTKIRKASISDKVWIPLRAGHTLTSEGDYGYEGYLEEYFGVGSVMFDLQHRDEISKLGWGDIGGNTFAGGEESHRVWPKENAHDTSQSPSPTPTEQGKSVASFRVPFTDLNLSLSTRPAKSAAPLEPVAPTEPTFVKTYYWAGDWASHHSDAVGTGLVIEQNFDGAAPNEWHLHQDFVISLGLQREGDVWLRPVEGFLEVVRLKRDEQGKPVLLEARTEHLRDYLKARGMYLLLASFRSRTQTVSDASHIDWASGFVQEEKDGREWEGINSEIHEGGKPYGSSTGVFHVSRTDVDADDDVPKIGLPDDDSVVSKSWSIQHEGRKLHSLSGSLWMAEVVEPGRVSERVKGEAPLTKVDFAINGSGERVSGDELASTGGWLWFRPSVTALLGSYRGSFLRWYTRDTGAIGISSGDSVHFGLNALGFINVYAKDIGQLPPWQQRVWAGANVVPDGGVSEELLASQAKASPADTKAPEAQLRPAYDEVNATFEKASGKPLFSPHHATDDIFKRVHRFRALEKTGVLELAKDLARLTVESLDGDALTAMGAQSGKTNSGSIKHLEAGLMKRGATLDEARALTKVLVGINQLRQADAHLPSSGFAEAFDLVGVDQQSDPVVQGRQMLELLVDSLVGMTKVFSQPAVKSK</sequence>
<gene>
    <name evidence="2" type="ORF">KVG95_28385</name>
</gene>
<dbReference type="RefSeq" id="WP_217858803.1">
    <property type="nucleotide sequence ID" value="NZ_JAHSTV010000019.1"/>
</dbReference>
<dbReference type="EMBL" id="JAHSTV010000019">
    <property type="protein sequence ID" value="MBV4467237.1"/>
    <property type="molecule type" value="Genomic_DNA"/>
</dbReference>